<dbReference type="Proteomes" id="UP000187203">
    <property type="component" value="Unassembled WGS sequence"/>
</dbReference>
<evidence type="ECO:0000313" key="1">
    <source>
        <dbReference type="EMBL" id="OMP12227.1"/>
    </source>
</evidence>
<proteinExistence type="predicted"/>
<gene>
    <name evidence="1" type="ORF">COLO4_03387</name>
</gene>
<accession>A0A1R3KYW1</accession>
<sequence>MGKKEKDITILCYWNGNIVEGLEGLCYDQPPNKAVKVKLGLNYELLLNKMYSITSLDRQQFRIKMTCRYPSVVGPNLKYIVIPVRDDDDVDIMFDALTKHDELSNIDLYLETEILSSDIRYASNQDEDDINEKLDFGNMLDEEEDEKIALVVMILLN</sequence>
<comment type="caution">
    <text evidence="1">The sequence shown here is derived from an EMBL/GenBank/DDBJ whole genome shotgun (WGS) entry which is preliminary data.</text>
</comment>
<organism evidence="1 2">
    <name type="scientific">Corchorus olitorius</name>
    <dbReference type="NCBI Taxonomy" id="93759"/>
    <lineage>
        <taxon>Eukaryota</taxon>
        <taxon>Viridiplantae</taxon>
        <taxon>Streptophyta</taxon>
        <taxon>Embryophyta</taxon>
        <taxon>Tracheophyta</taxon>
        <taxon>Spermatophyta</taxon>
        <taxon>Magnoliopsida</taxon>
        <taxon>eudicotyledons</taxon>
        <taxon>Gunneridae</taxon>
        <taxon>Pentapetalae</taxon>
        <taxon>rosids</taxon>
        <taxon>malvids</taxon>
        <taxon>Malvales</taxon>
        <taxon>Malvaceae</taxon>
        <taxon>Grewioideae</taxon>
        <taxon>Apeibeae</taxon>
        <taxon>Corchorus</taxon>
    </lineage>
</organism>
<name>A0A1R3KYW1_9ROSI</name>
<dbReference type="EMBL" id="AWUE01009693">
    <property type="protein sequence ID" value="OMP12227.1"/>
    <property type="molecule type" value="Genomic_DNA"/>
</dbReference>
<dbReference type="OrthoDB" id="1938144at2759"/>
<protein>
    <submittedName>
        <fullName evidence="1">MuDR family transposase</fullName>
    </submittedName>
</protein>
<evidence type="ECO:0000313" key="2">
    <source>
        <dbReference type="Proteomes" id="UP000187203"/>
    </source>
</evidence>
<dbReference type="AlphaFoldDB" id="A0A1R3KYW1"/>
<reference evidence="2" key="1">
    <citation type="submission" date="2013-09" db="EMBL/GenBank/DDBJ databases">
        <title>Corchorus olitorius genome sequencing.</title>
        <authorList>
            <person name="Alam M."/>
            <person name="Haque M.S."/>
            <person name="Islam M.S."/>
            <person name="Emdad E.M."/>
            <person name="Islam M.M."/>
            <person name="Ahmed B."/>
            <person name="Halim A."/>
            <person name="Hossen Q.M.M."/>
            <person name="Hossain M.Z."/>
            <person name="Ahmed R."/>
            <person name="Khan M.M."/>
            <person name="Islam R."/>
            <person name="Rashid M.M."/>
            <person name="Khan S.A."/>
            <person name="Rahman M.S."/>
            <person name="Alam M."/>
            <person name="Yahiya A.S."/>
            <person name="Khan M.S."/>
            <person name="Azam M.S."/>
            <person name="Haque T."/>
            <person name="Lashkar M.Z.H."/>
            <person name="Akhand A.I."/>
            <person name="Morshed G."/>
            <person name="Roy S."/>
            <person name="Uddin K.S."/>
            <person name="Rabeya T."/>
            <person name="Hossain A.S."/>
            <person name="Chowdhury A."/>
            <person name="Snigdha A.R."/>
            <person name="Mortoza M.S."/>
            <person name="Matin S.A."/>
            <person name="Hoque S.M.E."/>
            <person name="Islam M.K."/>
            <person name="Roy D.K."/>
            <person name="Haider R."/>
            <person name="Moosa M.M."/>
            <person name="Elias S.M."/>
            <person name="Hasan A.M."/>
            <person name="Jahan S."/>
            <person name="Shafiuddin M."/>
            <person name="Mahmood N."/>
            <person name="Shommy N.S."/>
        </authorList>
    </citation>
    <scope>NUCLEOTIDE SEQUENCE [LARGE SCALE GENOMIC DNA]</scope>
    <source>
        <strain evidence="2">cv. O-4</strain>
    </source>
</reference>
<keyword evidence="2" id="KW-1185">Reference proteome</keyword>